<sequence>MKVDNSMELGELYRELRIARGLKLKDVARENLSVSQLSKFENGQNMLAADKLLLAISGIHMTFSEFGHALNNYEESDFFKIGNQIVEFQSKRDIEGLKKILDTYGDYESFDTYNRLNRLVVRVAIHTLDHSYTISEEDKEFLATYLYNIEEWTEYELTLFGNMMIILSVEDLIFLGKAFVERNKLYISIPTNKKNAQIALLNLIMILIEGKEFYHATYFINHLEKLLTYQDMFIIVSLNFLKQIIAYVQGEITDKSKLEHYINMVEKMGNPTMAMFLRANMEQLLLNFDSNK</sequence>
<dbReference type="RefSeq" id="WP_193523820.1">
    <property type="nucleotide sequence ID" value="NZ_JABASA010000017.1"/>
</dbReference>
<dbReference type="SUPFAM" id="SSF48452">
    <property type="entry name" value="TPR-like"/>
    <property type="match status" value="1"/>
</dbReference>
<dbReference type="InterPro" id="IPR010057">
    <property type="entry name" value="Transcription_activator_Rgg_C"/>
</dbReference>
<dbReference type="PANTHER" id="PTHR37038">
    <property type="entry name" value="TRANSCRIPTIONAL REGULATOR-RELATED"/>
    <property type="match status" value="1"/>
</dbReference>
<dbReference type="InterPro" id="IPR010982">
    <property type="entry name" value="Lambda_DNA-bd_dom_sf"/>
</dbReference>
<dbReference type="Gene3D" id="1.25.40.400">
    <property type="match status" value="1"/>
</dbReference>
<reference evidence="2 3" key="1">
    <citation type="submission" date="2020-04" db="EMBL/GenBank/DDBJ databases">
        <title>MicrobeNet Type strains.</title>
        <authorList>
            <person name="Nicholson A.C."/>
        </authorList>
    </citation>
    <scope>NUCLEOTIDE SEQUENCE [LARGE SCALE GENOMIC DNA]</scope>
    <source>
        <strain evidence="2 3">DSM 22768</strain>
    </source>
</reference>
<dbReference type="InterPro" id="IPR001387">
    <property type="entry name" value="Cro/C1-type_HTH"/>
</dbReference>
<dbReference type="PANTHER" id="PTHR37038:SF12">
    <property type="entry name" value="TRANSCRIPTIONAL REGULATOR"/>
    <property type="match status" value="1"/>
</dbReference>
<dbReference type="EMBL" id="JABASA010000017">
    <property type="protein sequence ID" value="NMD49612.1"/>
    <property type="molecule type" value="Genomic_DNA"/>
</dbReference>
<dbReference type="SUPFAM" id="SSF47413">
    <property type="entry name" value="lambda repressor-like DNA-binding domains"/>
    <property type="match status" value="1"/>
</dbReference>
<dbReference type="InterPro" id="IPR011990">
    <property type="entry name" value="TPR-like_helical_dom_sf"/>
</dbReference>
<dbReference type="NCBIfam" id="TIGR01716">
    <property type="entry name" value="RGG_Cterm"/>
    <property type="match status" value="1"/>
</dbReference>
<dbReference type="SMART" id="SM00530">
    <property type="entry name" value="HTH_XRE"/>
    <property type="match status" value="1"/>
</dbReference>
<proteinExistence type="predicted"/>
<dbReference type="Proteomes" id="UP000532121">
    <property type="component" value="Unassembled WGS sequence"/>
</dbReference>
<evidence type="ECO:0000259" key="1">
    <source>
        <dbReference type="PROSITE" id="PS50943"/>
    </source>
</evidence>
<dbReference type="InterPro" id="IPR053163">
    <property type="entry name" value="HTH-type_regulator_Rgg"/>
</dbReference>
<dbReference type="PROSITE" id="PS50943">
    <property type="entry name" value="HTH_CROC1"/>
    <property type="match status" value="1"/>
</dbReference>
<protein>
    <submittedName>
        <fullName evidence="2">Rgg/GadR/MutR family transcriptional regulator</fullName>
    </submittedName>
</protein>
<accession>A0A7X9LEX7</accession>
<evidence type="ECO:0000313" key="3">
    <source>
        <dbReference type="Proteomes" id="UP000532121"/>
    </source>
</evidence>
<organism evidence="2 3">
    <name type="scientific">Streptococcus ratti</name>
    <dbReference type="NCBI Taxonomy" id="1341"/>
    <lineage>
        <taxon>Bacteria</taxon>
        <taxon>Bacillati</taxon>
        <taxon>Bacillota</taxon>
        <taxon>Bacilli</taxon>
        <taxon>Lactobacillales</taxon>
        <taxon>Streptococcaceae</taxon>
        <taxon>Streptococcus</taxon>
    </lineage>
</organism>
<gene>
    <name evidence="2" type="ORF">HHO37_08050</name>
</gene>
<dbReference type="Gene3D" id="1.10.260.40">
    <property type="entry name" value="lambda repressor-like DNA-binding domains"/>
    <property type="match status" value="1"/>
</dbReference>
<comment type="caution">
    <text evidence="2">The sequence shown here is derived from an EMBL/GenBank/DDBJ whole genome shotgun (WGS) entry which is preliminary data.</text>
</comment>
<dbReference type="CDD" id="cd00093">
    <property type="entry name" value="HTH_XRE"/>
    <property type="match status" value="1"/>
</dbReference>
<name>A0A7X9LEX7_STRRT</name>
<evidence type="ECO:0000313" key="2">
    <source>
        <dbReference type="EMBL" id="NMD49612.1"/>
    </source>
</evidence>
<dbReference type="AlphaFoldDB" id="A0A7X9LEX7"/>
<dbReference type="GO" id="GO:0003677">
    <property type="term" value="F:DNA binding"/>
    <property type="evidence" value="ECO:0007669"/>
    <property type="project" value="InterPro"/>
</dbReference>
<dbReference type="Pfam" id="PF21259">
    <property type="entry name" value="Rgg_C"/>
    <property type="match status" value="1"/>
</dbReference>
<feature type="domain" description="HTH cro/C1-type" evidence="1">
    <location>
        <begin position="14"/>
        <end position="66"/>
    </location>
</feature>